<dbReference type="Gene3D" id="3.30.559.10">
    <property type="entry name" value="Chloramphenicol acetyltransferase-like domain"/>
    <property type="match status" value="1"/>
</dbReference>
<evidence type="ECO:0000259" key="9">
    <source>
        <dbReference type="PROSITE" id="PS51826"/>
    </source>
</evidence>
<evidence type="ECO:0000256" key="1">
    <source>
        <dbReference type="ARBA" id="ARBA00001938"/>
    </source>
</evidence>
<dbReference type="SUPFAM" id="SSF51230">
    <property type="entry name" value="Single hybrid motif"/>
    <property type="match status" value="1"/>
</dbReference>
<dbReference type="CDD" id="cd06849">
    <property type="entry name" value="lipoyl_domain"/>
    <property type="match status" value="1"/>
</dbReference>
<dbReference type="PANTHER" id="PTHR43178">
    <property type="entry name" value="DIHYDROLIPOAMIDE ACETYLTRANSFERASE COMPONENT OF PYRUVATE DEHYDROGENASE COMPLEX"/>
    <property type="match status" value="1"/>
</dbReference>
<dbReference type="GO" id="GO:0016407">
    <property type="term" value="F:acetyltransferase activity"/>
    <property type="evidence" value="ECO:0007669"/>
    <property type="project" value="TreeGrafter"/>
</dbReference>
<dbReference type="PROSITE" id="PS00189">
    <property type="entry name" value="LIPOYL"/>
    <property type="match status" value="1"/>
</dbReference>
<name>A0A318RB98_WILLI</name>
<dbReference type="AlphaFoldDB" id="A0A318RB98"/>
<dbReference type="InterPro" id="IPR004167">
    <property type="entry name" value="PSBD"/>
</dbReference>
<evidence type="ECO:0000256" key="3">
    <source>
        <dbReference type="ARBA" id="ARBA00022679"/>
    </source>
</evidence>
<dbReference type="InterPro" id="IPR011053">
    <property type="entry name" value="Single_hybrid_motif"/>
</dbReference>
<dbReference type="Gene3D" id="2.40.50.100">
    <property type="match status" value="1"/>
</dbReference>
<dbReference type="Gene3D" id="4.10.320.10">
    <property type="entry name" value="E3-binding domain"/>
    <property type="match status" value="1"/>
</dbReference>
<dbReference type="RefSeq" id="WP_110472906.1">
    <property type="nucleotide sequence ID" value="NZ_QJSP01000029.1"/>
</dbReference>
<evidence type="ECO:0000256" key="5">
    <source>
        <dbReference type="ARBA" id="ARBA00023315"/>
    </source>
</evidence>
<dbReference type="InterPro" id="IPR023213">
    <property type="entry name" value="CAT-like_dom_sf"/>
</dbReference>
<dbReference type="SUPFAM" id="SSF52777">
    <property type="entry name" value="CoA-dependent acyltransferases"/>
    <property type="match status" value="1"/>
</dbReference>
<comment type="caution">
    <text evidence="10">The sequence shown here is derived from an EMBL/GenBank/DDBJ whole genome shotgun (WGS) entry which is preliminary data.</text>
</comment>
<dbReference type="InterPro" id="IPR001078">
    <property type="entry name" value="2-oxoacid_DH_actylTfrase"/>
</dbReference>
<keyword evidence="4 6" id="KW-0450">Lipoyl</keyword>
<dbReference type="InterPro" id="IPR003016">
    <property type="entry name" value="2-oxoA_DH_lipoyl-BS"/>
</dbReference>
<evidence type="ECO:0000256" key="2">
    <source>
        <dbReference type="ARBA" id="ARBA00007317"/>
    </source>
</evidence>
<organism evidence="10 11">
    <name type="scientific">Williamsia limnetica</name>
    <dbReference type="NCBI Taxonomy" id="882452"/>
    <lineage>
        <taxon>Bacteria</taxon>
        <taxon>Bacillati</taxon>
        <taxon>Actinomycetota</taxon>
        <taxon>Actinomycetes</taxon>
        <taxon>Mycobacteriales</taxon>
        <taxon>Nocardiaceae</taxon>
        <taxon>Williamsia</taxon>
    </lineage>
</organism>
<dbReference type="EMBL" id="QJSP01000029">
    <property type="protein sequence ID" value="PYE11851.1"/>
    <property type="molecule type" value="Genomic_DNA"/>
</dbReference>
<keyword evidence="5 6" id="KW-0012">Acyltransferase</keyword>
<dbReference type="PROSITE" id="PS51826">
    <property type="entry name" value="PSBD"/>
    <property type="match status" value="1"/>
</dbReference>
<dbReference type="InterPro" id="IPR000089">
    <property type="entry name" value="Biotin_lipoyl"/>
</dbReference>
<evidence type="ECO:0000313" key="11">
    <source>
        <dbReference type="Proteomes" id="UP000247591"/>
    </source>
</evidence>
<accession>A0A318RB98</accession>
<dbReference type="PROSITE" id="PS50968">
    <property type="entry name" value="BIOTINYL_LIPOYL"/>
    <property type="match status" value="1"/>
</dbReference>
<evidence type="ECO:0000256" key="6">
    <source>
        <dbReference type="RuleBase" id="RU003423"/>
    </source>
</evidence>
<dbReference type="OrthoDB" id="9805770at2"/>
<feature type="domain" description="Peripheral subunit-binding (PSBD)" evidence="9">
    <location>
        <begin position="127"/>
        <end position="164"/>
    </location>
</feature>
<sequence>MTAPHEFRMPDVGEGIAEAEIIEWLASVGDSVQEDQPIVVVETDKSQVEIPSPFTGVVAELRGSVGDVVAVGEVIVTVTGEAARGGQPDSRKATPPADPASALASASTSPSTAPTVPSMPAASPRPLASPSTRRLAVQMGVDLTQVTGTGRFGRIEASDVTGLVSTSIPTDTASAENVSNASVPLPRRTTTDKDTAVPLRGLRRQIAKSMTESLTIPHVTEFREIDASAVRAARAALKPRFEADGIRLSVLPFLVLATVRALQRHPSFNATFDPVRGEITQYGGVHVGIATSTDDGLIVPVLRDADQLGIRQIALEIERVAELARTRKAKPSELGGAGFTISNFGSFGTWLGTPVIRHPEVGIAGFGRIAERVIPVDGIPAVRPVLPIVVAADHRINDGADLGSFVTEIARSLEQPFLLLD</sequence>
<dbReference type="FunFam" id="3.30.559.10:FF:000007">
    <property type="entry name" value="Dihydrolipoamide acetyltransferase component of pyruvate dehydrogenase complex"/>
    <property type="match status" value="1"/>
</dbReference>
<gene>
    <name evidence="10" type="ORF">DFR67_12918</name>
</gene>
<feature type="compositionally biased region" description="Low complexity" evidence="7">
    <location>
        <begin position="93"/>
        <end position="133"/>
    </location>
</feature>
<evidence type="ECO:0000259" key="8">
    <source>
        <dbReference type="PROSITE" id="PS50968"/>
    </source>
</evidence>
<proteinExistence type="inferred from homology"/>
<comment type="cofactor">
    <cofactor evidence="1 6">
        <name>(R)-lipoate</name>
        <dbReference type="ChEBI" id="CHEBI:83088"/>
    </cofactor>
</comment>
<dbReference type="Pfam" id="PF00364">
    <property type="entry name" value="Biotin_lipoyl"/>
    <property type="match status" value="1"/>
</dbReference>
<protein>
    <recommendedName>
        <fullName evidence="6">Dihydrolipoamide acetyltransferase component of pyruvate dehydrogenase complex</fullName>
        <ecNumber evidence="6">2.3.1.-</ecNumber>
    </recommendedName>
</protein>
<dbReference type="Pfam" id="PF02817">
    <property type="entry name" value="E3_binding"/>
    <property type="match status" value="1"/>
</dbReference>
<dbReference type="InterPro" id="IPR036625">
    <property type="entry name" value="E3-bd_dom_sf"/>
</dbReference>
<dbReference type="GO" id="GO:0005737">
    <property type="term" value="C:cytoplasm"/>
    <property type="evidence" value="ECO:0007669"/>
    <property type="project" value="TreeGrafter"/>
</dbReference>
<feature type="region of interest" description="Disordered" evidence="7">
    <location>
        <begin position="82"/>
        <end position="133"/>
    </location>
</feature>
<comment type="similarity">
    <text evidence="2 6">Belongs to the 2-oxoacid dehydrogenase family.</text>
</comment>
<keyword evidence="3 6" id="KW-0808">Transferase</keyword>
<dbReference type="GO" id="GO:0031405">
    <property type="term" value="F:lipoic acid binding"/>
    <property type="evidence" value="ECO:0007669"/>
    <property type="project" value="TreeGrafter"/>
</dbReference>
<dbReference type="SUPFAM" id="SSF47005">
    <property type="entry name" value="Peripheral subunit-binding domain of 2-oxo acid dehydrogenase complex"/>
    <property type="match status" value="1"/>
</dbReference>
<dbReference type="InterPro" id="IPR050743">
    <property type="entry name" value="2-oxoacid_DH_E2_comp"/>
</dbReference>
<dbReference type="PANTHER" id="PTHR43178:SF5">
    <property type="entry name" value="LIPOAMIDE ACYLTRANSFERASE COMPONENT OF BRANCHED-CHAIN ALPHA-KETO ACID DEHYDROGENASE COMPLEX, MITOCHONDRIAL"/>
    <property type="match status" value="1"/>
</dbReference>
<dbReference type="Proteomes" id="UP000247591">
    <property type="component" value="Unassembled WGS sequence"/>
</dbReference>
<dbReference type="Pfam" id="PF00198">
    <property type="entry name" value="2-oxoacid_dh"/>
    <property type="match status" value="1"/>
</dbReference>
<keyword evidence="11" id="KW-1185">Reference proteome</keyword>
<feature type="domain" description="Lipoyl-binding" evidence="8">
    <location>
        <begin position="4"/>
        <end position="79"/>
    </location>
</feature>
<dbReference type="EC" id="2.3.1.-" evidence="6"/>
<evidence type="ECO:0000256" key="4">
    <source>
        <dbReference type="ARBA" id="ARBA00022823"/>
    </source>
</evidence>
<evidence type="ECO:0000256" key="7">
    <source>
        <dbReference type="SAM" id="MobiDB-lite"/>
    </source>
</evidence>
<reference evidence="10 11" key="1">
    <citation type="submission" date="2018-06" db="EMBL/GenBank/DDBJ databases">
        <title>Genomic Encyclopedia of Type Strains, Phase IV (KMG-IV): sequencing the most valuable type-strain genomes for metagenomic binning, comparative biology and taxonomic classification.</title>
        <authorList>
            <person name="Goeker M."/>
        </authorList>
    </citation>
    <scope>NUCLEOTIDE SEQUENCE [LARGE SCALE GENOMIC DNA]</scope>
    <source>
        <strain evidence="10 11">DSM 45521</strain>
    </source>
</reference>
<evidence type="ECO:0000313" key="10">
    <source>
        <dbReference type="EMBL" id="PYE11851.1"/>
    </source>
</evidence>